<feature type="domain" description="Anaphase-promoting complex subunit 5" evidence="7">
    <location>
        <begin position="251"/>
        <end position="345"/>
    </location>
</feature>
<evidence type="ECO:0000256" key="5">
    <source>
        <dbReference type="ARBA" id="ARBA00022786"/>
    </source>
</evidence>
<gene>
    <name evidence="9" type="ORF">K489DRAFT_384004</name>
</gene>
<protein>
    <recommendedName>
        <fullName evidence="2">Anaphase-promoting complex subunit 5</fullName>
    </recommendedName>
</protein>
<comment type="similarity">
    <text evidence="1">Belongs to the APC5 family.</text>
</comment>
<dbReference type="RefSeq" id="XP_033456142.1">
    <property type="nucleotide sequence ID" value="XM_033605751.1"/>
</dbReference>
<organism evidence="9">
    <name type="scientific">Dissoconium aciculare CBS 342.82</name>
    <dbReference type="NCBI Taxonomy" id="1314786"/>
    <lineage>
        <taxon>Eukaryota</taxon>
        <taxon>Fungi</taxon>
        <taxon>Dikarya</taxon>
        <taxon>Ascomycota</taxon>
        <taxon>Pezizomycotina</taxon>
        <taxon>Dothideomycetes</taxon>
        <taxon>Dothideomycetidae</taxon>
        <taxon>Mycosphaerellales</taxon>
        <taxon>Dissoconiaceae</taxon>
        <taxon>Dissoconium</taxon>
    </lineage>
</organism>
<evidence type="ECO:0000256" key="2">
    <source>
        <dbReference type="ARBA" id="ARBA00016066"/>
    </source>
</evidence>
<evidence type="ECO:0000256" key="6">
    <source>
        <dbReference type="ARBA" id="ARBA00023306"/>
    </source>
</evidence>
<dbReference type="AlphaFoldDB" id="A0A6J3LTJ3"/>
<dbReference type="InterPro" id="IPR037679">
    <property type="entry name" value="Apc5"/>
</dbReference>
<keyword evidence="5" id="KW-0833">Ubl conjugation pathway</keyword>
<evidence type="ECO:0000256" key="1">
    <source>
        <dbReference type="ARBA" id="ARBA00007450"/>
    </source>
</evidence>
<evidence type="ECO:0000313" key="9">
    <source>
        <dbReference type="RefSeq" id="XP_033456142.1"/>
    </source>
</evidence>
<dbReference type="GO" id="GO:0051301">
    <property type="term" value="P:cell division"/>
    <property type="evidence" value="ECO:0007669"/>
    <property type="project" value="UniProtKB-KW"/>
</dbReference>
<dbReference type="OrthoDB" id="2504561at2759"/>
<dbReference type="GeneID" id="54363551"/>
<evidence type="ECO:0000256" key="4">
    <source>
        <dbReference type="ARBA" id="ARBA00022776"/>
    </source>
</evidence>
<sequence>MPRYLTPARVCLLALIHIYQSRQTSSESSLDVLDFIAQHVVTSPEGDDIDDIEHIAIAQSCLSTFTAKLHQWASEVPGRSVNDVLLQFLWAINGIDALNELFTTLRASVASTSGITTEGRRLTPASPLGQFVRRCYVEYTRLPFADVQNLWNVFVDYRAPSYDDWAGRNPHAAMALENDKSPWENSATLRRMRDADINEHACVSALDTENLLGFAVHQLQKLGTRVPTDVRSRLQTWIREQCEPGSQPLQYFMAFFENWRAGQYTMALESLHQYFDYSLAARTGSDTMRVFYQYALLHLSVLHADFECWSESIDAMNECIATARENQDTACLNFALSWLLYLRHAHPNRGSSYGNVSSVLGGSGNEHDEMAFLKQKAKDSRNWNLLSGTLLQEASLEMCTGVGIGRSQEHLLQARYVNMQHDVLNMGLATAVLQGASFERMGQNHLARRTYEVSNTVHKARAPVKDFVYSTCRLIHSLSLMGNFTRALNILSDLFPMTRGVLKLEQYILGAAMLVQLRRSLHRDNRESARDYLFQLRPLREFGDPEMIFQVNLLEIDFHIRINELEVAMQLVTKRLKEVEDAGSDVAERLLLHDLKIRIYAKSGHASKGFTLALRTASIAERHFLLPILFKVVHGIVVILLDQTEYEAAKELCEAALPKVLQSDDLDLRAKLFVTIGEAYVGISHSHPQNSSERKQCLRVAQGYIERGREAFAELEDFWGMLDCLAMKGRLARVLGDDTSTAQADEMYNQLMQNKERDDA</sequence>
<dbReference type="GO" id="GO:0031145">
    <property type="term" value="P:anaphase-promoting complex-dependent catabolic process"/>
    <property type="evidence" value="ECO:0007669"/>
    <property type="project" value="TreeGrafter"/>
</dbReference>
<evidence type="ECO:0000313" key="8">
    <source>
        <dbReference type="Proteomes" id="UP000504637"/>
    </source>
</evidence>
<name>A0A6J3LTJ3_9PEZI</name>
<keyword evidence="3" id="KW-0132">Cell division</keyword>
<dbReference type="Proteomes" id="UP000504637">
    <property type="component" value="Unplaced"/>
</dbReference>
<dbReference type="Pfam" id="PF12862">
    <property type="entry name" value="ANAPC5"/>
    <property type="match status" value="1"/>
</dbReference>
<accession>A0A6J3LTJ3</accession>
<dbReference type="GO" id="GO:0005680">
    <property type="term" value="C:anaphase-promoting complex"/>
    <property type="evidence" value="ECO:0007669"/>
    <property type="project" value="InterPro"/>
</dbReference>
<reference evidence="9" key="1">
    <citation type="submission" date="2020-01" db="EMBL/GenBank/DDBJ databases">
        <authorList>
            <consortium name="DOE Joint Genome Institute"/>
            <person name="Haridas S."/>
            <person name="Albert R."/>
            <person name="Binder M."/>
            <person name="Bloem J."/>
            <person name="Labutti K."/>
            <person name="Salamov A."/>
            <person name="Andreopoulos B."/>
            <person name="Baker S.E."/>
            <person name="Barry K."/>
            <person name="Bills G."/>
            <person name="Bluhm B.H."/>
            <person name="Cannon C."/>
            <person name="Castanera R."/>
            <person name="Culley D.E."/>
            <person name="Daum C."/>
            <person name="Ezra D."/>
            <person name="Gonzalez J.B."/>
            <person name="Henrissat B."/>
            <person name="Kuo A."/>
            <person name="Liang C."/>
            <person name="Lipzen A."/>
            <person name="Lutzoni F."/>
            <person name="Magnuson J."/>
            <person name="Mondo S."/>
            <person name="Nolan M."/>
            <person name="Ohm R."/>
            <person name="Pangilinan J."/>
            <person name="Park H.-J."/>
            <person name="Ramirez L."/>
            <person name="Alfaro M."/>
            <person name="Sun H."/>
            <person name="Tritt A."/>
            <person name="Yoshinaga Y."/>
            <person name="Zwiers L.-H."/>
            <person name="Turgeon B.G."/>
            <person name="Goodwin S.B."/>
            <person name="Spatafora J.W."/>
            <person name="Crous P.W."/>
            <person name="Grigoriev I.V."/>
        </authorList>
    </citation>
    <scope>NUCLEOTIDE SEQUENCE</scope>
    <source>
        <strain evidence="9">CBS 342.82</strain>
    </source>
</reference>
<evidence type="ECO:0000256" key="3">
    <source>
        <dbReference type="ARBA" id="ARBA00022618"/>
    </source>
</evidence>
<dbReference type="GO" id="GO:0070979">
    <property type="term" value="P:protein K11-linked ubiquitination"/>
    <property type="evidence" value="ECO:0007669"/>
    <property type="project" value="TreeGrafter"/>
</dbReference>
<dbReference type="PANTHER" id="PTHR12830">
    <property type="entry name" value="ANAPHASE-PROMOTING COMPLEX SUBUNIT 5"/>
    <property type="match status" value="1"/>
</dbReference>
<reference evidence="9" key="2">
    <citation type="submission" date="2020-04" db="EMBL/GenBank/DDBJ databases">
        <authorList>
            <consortium name="NCBI Genome Project"/>
        </authorList>
    </citation>
    <scope>NUCLEOTIDE SEQUENCE</scope>
    <source>
        <strain evidence="9">CBS 342.82</strain>
    </source>
</reference>
<keyword evidence="4" id="KW-0498">Mitosis</keyword>
<keyword evidence="6" id="KW-0131">Cell cycle</keyword>
<keyword evidence="8" id="KW-1185">Reference proteome</keyword>
<dbReference type="GO" id="GO:0045842">
    <property type="term" value="P:positive regulation of mitotic metaphase/anaphase transition"/>
    <property type="evidence" value="ECO:0007669"/>
    <property type="project" value="TreeGrafter"/>
</dbReference>
<reference evidence="9" key="3">
    <citation type="submission" date="2025-08" db="UniProtKB">
        <authorList>
            <consortium name="RefSeq"/>
        </authorList>
    </citation>
    <scope>IDENTIFICATION</scope>
    <source>
        <strain evidence="9">CBS 342.82</strain>
    </source>
</reference>
<dbReference type="InterPro" id="IPR026000">
    <property type="entry name" value="Apc5_dom"/>
</dbReference>
<evidence type="ECO:0000259" key="7">
    <source>
        <dbReference type="Pfam" id="PF12862"/>
    </source>
</evidence>
<proteinExistence type="inferred from homology"/>
<dbReference type="PANTHER" id="PTHR12830:SF9">
    <property type="entry name" value="ANAPHASE-PROMOTING COMPLEX SUBUNIT 5"/>
    <property type="match status" value="1"/>
</dbReference>